<dbReference type="Pfam" id="PF03544">
    <property type="entry name" value="TonB_C"/>
    <property type="match status" value="1"/>
</dbReference>
<evidence type="ECO:0000256" key="4">
    <source>
        <dbReference type="ARBA" id="ARBA00022475"/>
    </source>
</evidence>
<dbReference type="GO" id="GO:0055085">
    <property type="term" value="P:transmembrane transport"/>
    <property type="evidence" value="ECO:0007669"/>
    <property type="project" value="InterPro"/>
</dbReference>
<evidence type="ECO:0000256" key="10">
    <source>
        <dbReference type="SAM" id="MobiDB-lite"/>
    </source>
</evidence>
<dbReference type="InterPro" id="IPR037682">
    <property type="entry name" value="TonB_C"/>
</dbReference>
<keyword evidence="8" id="KW-1133">Transmembrane helix</keyword>
<dbReference type="InterPro" id="IPR006260">
    <property type="entry name" value="TonB/TolA_C"/>
</dbReference>
<feature type="region of interest" description="Disordered" evidence="10">
    <location>
        <begin position="98"/>
        <end position="156"/>
    </location>
</feature>
<dbReference type="InterPro" id="IPR051045">
    <property type="entry name" value="TonB-dependent_transducer"/>
</dbReference>
<dbReference type="SUPFAM" id="SSF74653">
    <property type="entry name" value="TolA/TonB C-terminal domain"/>
    <property type="match status" value="1"/>
</dbReference>
<evidence type="ECO:0000256" key="1">
    <source>
        <dbReference type="ARBA" id="ARBA00004383"/>
    </source>
</evidence>
<dbReference type="OrthoDB" id="8724624at2"/>
<evidence type="ECO:0000256" key="5">
    <source>
        <dbReference type="ARBA" id="ARBA00022519"/>
    </source>
</evidence>
<dbReference type="GO" id="GO:0098797">
    <property type="term" value="C:plasma membrane protein complex"/>
    <property type="evidence" value="ECO:0007669"/>
    <property type="project" value="TreeGrafter"/>
</dbReference>
<keyword evidence="7" id="KW-0653">Protein transport</keyword>
<evidence type="ECO:0000313" key="12">
    <source>
        <dbReference type="EMBL" id="TDK65327.1"/>
    </source>
</evidence>
<evidence type="ECO:0000256" key="2">
    <source>
        <dbReference type="ARBA" id="ARBA00006555"/>
    </source>
</evidence>
<evidence type="ECO:0000256" key="6">
    <source>
        <dbReference type="ARBA" id="ARBA00022692"/>
    </source>
</evidence>
<dbReference type="AlphaFoldDB" id="A0A4R5W0I9"/>
<dbReference type="Proteomes" id="UP000294829">
    <property type="component" value="Unassembled WGS sequence"/>
</dbReference>
<evidence type="ECO:0000256" key="7">
    <source>
        <dbReference type="ARBA" id="ARBA00022927"/>
    </source>
</evidence>
<evidence type="ECO:0000256" key="9">
    <source>
        <dbReference type="ARBA" id="ARBA00023136"/>
    </source>
</evidence>
<evidence type="ECO:0000259" key="11">
    <source>
        <dbReference type="PROSITE" id="PS52015"/>
    </source>
</evidence>
<dbReference type="GO" id="GO:0015031">
    <property type="term" value="P:protein transport"/>
    <property type="evidence" value="ECO:0007669"/>
    <property type="project" value="UniProtKB-KW"/>
</dbReference>
<comment type="subcellular location">
    <subcellularLocation>
        <location evidence="1">Cell inner membrane</location>
        <topology evidence="1">Single-pass membrane protein</topology>
        <orientation evidence="1">Periplasmic side</orientation>
    </subcellularLocation>
</comment>
<gene>
    <name evidence="12" type="ORF">E2I14_12970</name>
</gene>
<name>A0A4R5W0I9_9BURK</name>
<dbReference type="NCBIfam" id="TIGR01352">
    <property type="entry name" value="tonB_Cterm"/>
    <property type="match status" value="1"/>
</dbReference>
<organism evidence="12 13">
    <name type="scientific">Sapientia aquatica</name>
    <dbReference type="NCBI Taxonomy" id="1549640"/>
    <lineage>
        <taxon>Bacteria</taxon>
        <taxon>Pseudomonadati</taxon>
        <taxon>Pseudomonadota</taxon>
        <taxon>Betaproteobacteria</taxon>
        <taxon>Burkholderiales</taxon>
        <taxon>Oxalobacteraceae</taxon>
        <taxon>Sapientia</taxon>
    </lineage>
</organism>
<dbReference type="PANTHER" id="PTHR33446:SF2">
    <property type="entry name" value="PROTEIN TONB"/>
    <property type="match status" value="1"/>
</dbReference>
<keyword evidence="3" id="KW-0813">Transport</keyword>
<evidence type="ECO:0000256" key="8">
    <source>
        <dbReference type="ARBA" id="ARBA00022989"/>
    </source>
</evidence>
<keyword evidence="9" id="KW-0472">Membrane</keyword>
<accession>A0A4R5W0I9</accession>
<dbReference type="PANTHER" id="PTHR33446">
    <property type="entry name" value="PROTEIN TONB-RELATED"/>
    <property type="match status" value="1"/>
</dbReference>
<keyword evidence="6" id="KW-0812">Transmembrane</keyword>
<dbReference type="EMBL" id="SMYL01000006">
    <property type="protein sequence ID" value="TDK65327.1"/>
    <property type="molecule type" value="Genomic_DNA"/>
</dbReference>
<dbReference type="PROSITE" id="PS52015">
    <property type="entry name" value="TONB_CTD"/>
    <property type="match status" value="1"/>
</dbReference>
<comment type="caution">
    <text evidence="12">The sequence shown here is derived from an EMBL/GenBank/DDBJ whole genome shotgun (WGS) entry which is preliminary data.</text>
</comment>
<feature type="compositionally biased region" description="Polar residues" evidence="10">
    <location>
        <begin position="124"/>
        <end position="136"/>
    </location>
</feature>
<reference evidence="12 13" key="1">
    <citation type="submission" date="2019-03" db="EMBL/GenBank/DDBJ databases">
        <title>Sapientia aquatica gen. nov., sp. nov., isolated from a crater lake.</title>
        <authorList>
            <person name="Felfoldi T."/>
            <person name="Szabo A."/>
            <person name="Toth E."/>
            <person name="Schumann P."/>
            <person name="Keki Z."/>
            <person name="Marialigeti K."/>
            <person name="Mathe I."/>
        </authorList>
    </citation>
    <scope>NUCLEOTIDE SEQUENCE [LARGE SCALE GENOMIC DNA]</scope>
    <source>
        <strain evidence="12 13">SA-152</strain>
    </source>
</reference>
<dbReference type="Gene3D" id="3.30.1150.10">
    <property type="match status" value="1"/>
</dbReference>
<proteinExistence type="inferred from homology"/>
<evidence type="ECO:0000256" key="3">
    <source>
        <dbReference type="ARBA" id="ARBA00022448"/>
    </source>
</evidence>
<keyword evidence="13" id="KW-1185">Reference proteome</keyword>
<feature type="domain" description="TonB C-terminal" evidence="11">
    <location>
        <begin position="159"/>
        <end position="250"/>
    </location>
</feature>
<feature type="compositionally biased region" description="Polar residues" evidence="10">
    <location>
        <begin position="146"/>
        <end position="156"/>
    </location>
</feature>
<keyword evidence="5" id="KW-0997">Cell inner membrane</keyword>
<keyword evidence="4" id="KW-1003">Cell membrane</keyword>
<feature type="region of interest" description="Disordered" evidence="10">
    <location>
        <begin position="1"/>
        <end position="31"/>
    </location>
</feature>
<dbReference type="GO" id="GO:0031992">
    <property type="term" value="F:energy transducer activity"/>
    <property type="evidence" value="ECO:0007669"/>
    <property type="project" value="TreeGrafter"/>
</dbReference>
<comment type="similarity">
    <text evidence="2">Belongs to the TonB family.</text>
</comment>
<protein>
    <submittedName>
        <fullName evidence="12">Energy transducer TonB</fullName>
    </submittedName>
</protein>
<sequence length="250" mass="27397">MDKPLSHRGSANPSTPIKRNKEGGMSRLPPSKFSNRTIVCRALLLSIWLHAFLLTALLHSSPYHAPASQATMSIVLLHTIDTSAVAALPSTTRLIDFSTPPPALTTPARMSNTAKTNEVRAEETANTAPQPASVNPSAAPHLANEAPSNTPQTASASAPYYIQPNYANNPPPIYPRLLREQGIEGVVWLRVWVDCDGHPQQINIIQASGYRLFDEAALRAVQHWRFSPTQQGDRHVASWVEFPIRFSLDS</sequence>
<evidence type="ECO:0000313" key="13">
    <source>
        <dbReference type="Proteomes" id="UP000294829"/>
    </source>
</evidence>